<evidence type="ECO:0000256" key="1">
    <source>
        <dbReference type="SAM" id="Coils"/>
    </source>
</evidence>
<dbReference type="RefSeq" id="WP_106114894.1">
    <property type="nucleotide sequence ID" value="NZ_PVSR01000039.1"/>
</dbReference>
<sequence>MSRHLRAIELTARIGDETVRLRRGGRGNRHELVEVRDETGTLTHRLPVQSRNASEETLSDWLLDLLGIRDKLNSVSLGRGGNAPLTFDDLLHYLYLPQDSLDQRILFPASHDERRRALFDLLFDLSNPEWQKLQGEIRKVDKQIRSTKTQVNRFRNFLSESETTNVQAITSEIATLKQRERDAVNRLSQLRDNAQNADSAHAELRRELEAARARADTAEARVDQVDDELREARRRVTALDRESFETTSTISHVEHCPACRTDLTGRETPPGHCGLCHEPLTAPESANAGNTDARQRAVDTVTSTEARAGRARDEAKAARAEVDRLRTLLNERSATTLAPFTDAISEAAAEVETIRTRLSMLDRLREPHDRIRQMQDEILDLRKQREELENRKNEIAPLVVDKESFFETLNNEFRDAIDIQQVPWYAGRARIDPDTYLPVVDGQSFHEHGSGVKCAIAVAYSVALMSYAIKFGPCDMPMLLVIDSPRKNVGNNDEDLAFSRRIYRNFLDQIAVRGELARPYQVIVADNDLPEDIAKQVKLVSFDYPATPFIPGIEDPHGEEDDEVEQRYYGGEPD</sequence>
<protein>
    <recommendedName>
        <fullName evidence="5">DUF2326 domain-containing protein</fullName>
    </recommendedName>
</protein>
<feature type="coiled-coil region" evidence="1">
    <location>
        <begin position="173"/>
        <end position="242"/>
    </location>
</feature>
<keyword evidence="1" id="KW-0175">Coiled coil</keyword>
<reference evidence="3 4" key="1">
    <citation type="submission" date="2018-03" db="EMBL/GenBank/DDBJ databases">
        <title>Actinopolyspora mortivallis from Sahara, screening for active biomolecules.</title>
        <authorList>
            <person name="Selama O."/>
            <person name="Wellington E.M.H."/>
            <person name="Hacene H."/>
        </authorList>
    </citation>
    <scope>NUCLEOTIDE SEQUENCE [LARGE SCALE GENOMIC DNA]</scope>
    <source>
        <strain evidence="3 4">M5A</strain>
    </source>
</reference>
<dbReference type="Gene3D" id="1.10.287.1490">
    <property type="match status" value="1"/>
</dbReference>
<dbReference type="AlphaFoldDB" id="A0A2T0GT15"/>
<evidence type="ECO:0000256" key="2">
    <source>
        <dbReference type="SAM" id="MobiDB-lite"/>
    </source>
</evidence>
<evidence type="ECO:0000313" key="3">
    <source>
        <dbReference type="EMBL" id="PRW62183.1"/>
    </source>
</evidence>
<comment type="caution">
    <text evidence="3">The sequence shown here is derived from an EMBL/GenBank/DDBJ whole genome shotgun (WGS) entry which is preliminary data.</text>
</comment>
<accession>A0A2T0GT15</accession>
<evidence type="ECO:0008006" key="5">
    <source>
        <dbReference type="Google" id="ProtNLM"/>
    </source>
</evidence>
<feature type="region of interest" description="Disordered" evidence="2">
    <location>
        <begin position="284"/>
        <end position="311"/>
    </location>
</feature>
<feature type="region of interest" description="Disordered" evidence="2">
    <location>
        <begin position="550"/>
        <end position="574"/>
    </location>
</feature>
<name>A0A2T0GT15_ACTMO</name>
<gene>
    <name evidence="3" type="ORF">CEP50_16775</name>
</gene>
<keyword evidence="4" id="KW-1185">Reference proteome</keyword>
<dbReference type="EMBL" id="PVSR01000039">
    <property type="protein sequence ID" value="PRW62183.1"/>
    <property type="molecule type" value="Genomic_DNA"/>
</dbReference>
<dbReference type="InParanoid" id="A0A2T0GT15"/>
<proteinExistence type="predicted"/>
<evidence type="ECO:0000313" key="4">
    <source>
        <dbReference type="Proteomes" id="UP000239352"/>
    </source>
</evidence>
<organism evidence="3 4">
    <name type="scientific">Actinopolyspora mortivallis</name>
    <dbReference type="NCBI Taxonomy" id="33906"/>
    <lineage>
        <taxon>Bacteria</taxon>
        <taxon>Bacillati</taxon>
        <taxon>Actinomycetota</taxon>
        <taxon>Actinomycetes</taxon>
        <taxon>Actinopolysporales</taxon>
        <taxon>Actinopolysporaceae</taxon>
        <taxon>Actinopolyspora</taxon>
    </lineage>
</organism>
<dbReference type="Proteomes" id="UP000239352">
    <property type="component" value="Unassembled WGS sequence"/>
</dbReference>